<name>A0A835Y467_9CHLO</name>
<organism evidence="4 5">
    <name type="scientific">Edaphochlamys debaryana</name>
    <dbReference type="NCBI Taxonomy" id="47281"/>
    <lineage>
        <taxon>Eukaryota</taxon>
        <taxon>Viridiplantae</taxon>
        <taxon>Chlorophyta</taxon>
        <taxon>core chlorophytes</taxon>
        <taxon>Chlorophyceae</taxon>
        <taxon>CS clade</taxon>
        <taxon>Chlamydomonadales</taxon>
        <taxon>Chlamydomonadales incertae sedis</taxon>
        <taxon>Edaphochlamys</taxon>
    </lineage>
</organism>
<comment type="caution">
    <text evidence="4">The sequence shown here is derived from an EMBL/GenBank/DDBJ whole genome shotgun (WGS) entry which is preliminary data.</text>
</comment>
<protein>
    <submittedName>
        <fullName evidence="4">Uncharacterized protein</fullName>
    </submittedName>
</protein>
<gene>
    <name evidence="4" type="ORF">HYH03_008025</name>
</gene>
<dbReference type="InterPro" id="IPR027417">
    <property type="entry name" value="P-loop_NTPase"/>
</dbReference>
<dbReference type="EMBL" id="JAEHOE010000035">
    <property type="protein sequence ID" value="KAG2493806.1"/>
    <property type="molecule type" value="Genomic_DNA"/>
</dbReference>
<evidence type="ECO:0000313" key="5">
    <source>
        <dbReference type="Proteomes" id="UP000612055"/>
    </source>
</evidence>
<evidence type="ECO:0000313" key="4">
    <source>
        <dbReference type="EMBL" id="KAG2493806.1"/>
    </source>
</evidence>
<feature type="region of interest" description="Disordered" evidence="1">
    <location>
        <begin position="654"/>
        <end position="796"/>
    </location>
</feature>
<feature type="region of interest" description="Disordered" evidence="1">
    <location>
        <begin position="1277"/>
        <end position="1321"/>
    </location>
</feature>
<feature type="domain" description="Dynamin N-terminal" evidence="2">
    <location>
        <begin position="289"/>
        <end position="531"/>
    </location>
</feature>
<feature type="region of interest" description="Disordered" evidence="1">
    <location>
        <begin position="187"/>
        <end position="218"/>
    </location>
</feature>
<sequence>MCSVELDTRPPPARRALRRPKKTDGSCARLARANPVTLDVGDELLFDEGKAVDAASPDDPEVAYLLCRVSAAQAAIAKQEPQLALAWHSQDLTPAPCPGGPSNAHAPAPVAAVKMAPVDEGPTGPVGVPAAPHIDGMDLDEQPPPPDADADGYVAADAEAKAETEVEQAEAMQGLEAAAAGVQQPLHSPLAHTPGRAGQDPEGEAEEGQDAAAGPASALPSAKAKADVAVECADLLAKAAEVLLPQQGTAEGAAPGPKSERLVGPEMRRLWEVDIAGLRACCSDPRTTIGVVGNTGAGKSSLLNALLGEEDILPTNGMRASTGCPIEVSYAPQGTYRRSVEFLTQDEWLPYVERLLEDLTGEDGQLKICTSDRHPDTRSEAGAAQAMLEAVYGRELIRRPGLSLQRLHREHNHVTALLGTVKQIASHDRKQFRKKIGEFVDSHNKSDRPQAWPIVKLLAGGAVLVDLPGVRDANEARGKVTYSAHASLSFLSFLSSIQRVRTVAEEYMKKLDAVWVVADITRAVDDKTAKDLLGSSFRRRMVMDGQLDALTFVCTKADNISVQGTLEELGVSEVCALAGVAPEAFMALDARIDSLRREEARAKKAKKAAGGKVVGALRKCRRLASEAALVHKTALGAFRAAGQQPPGRLAELASRGTLPEKMWGKKKAGAGAKKGGKKAGSDDDDDEEEEEGDDEEAMSEEEDEEAFSSDGTDAESSEGEDAGSDGDYAPSDDEGADSDAAEASCGGEEEEDDEEREDEDGEGEGKRKRRRRGARSGGGRKKPKKSGWGEGVPSKRTAEYRAMGPKDLLGAMSSVVSQLSAAKAEHAALTAQRRTAEQEQRAATGRLVRPQLEMASICARARNAYSRERLQSDFAEGIAEMEDMADDKRLAELPQLPVYCVSARDAQKLERRNKKDGKPACFSKQHVRETADRGRRRAQQALVTAVFQFLDGAGSTLLSERLESSAAAAEAVHSAFDQLLDGLERQLEGLGDSTANTMQKEWLEQGLLPRLTSGSQAAQGKALDSVTKWGTKFRWSTYKAAARRYGVYSGGVAGQIDWNFELVEPVYNAIQVPWDSLFNHRLPGTLAGAEKPSLALFDSFVESLRQRMAALGVGTDQLDALQKQVRREAERQLRTCLQAATARAAEAAKELSHGVLEPAVQAFMRPAYTGAAEERGKGSFMRMRSLMCDHVAERGDAALDRATQLLGAEVRKLLRQADEDLRAALTLLVEGAEARFALLWDQSPSSYDHRYAAAAALHGLVVAAGGLFRRVGLEAEPEPFALPDPPREAAEGGEDEEAGNSAGGEGEEEEEQPLPSRPTRPVVKAEYLEIATGVGPIMAAAQPPRAAEPAAAAVVPAAAVAAKAEAVEGVMEGDVAVTLILRRPGEAVDGKPAAAAVVGEQAGAGAAVA</sequence>
<dbReference type="InterPro" id="IPR045063">
    <property type="entry name" value="Dynamin_N"/>
</dbReference>
<feature type="compositionally biased region" description="Basic residues" evidence="1">
    <location>
        <begin position="766"/>
        <end position="785"/>
    </location>
</feature>
<dbReference type="Gene3D" id="3.40.50.300">
    <property type="entry name" value="P-loop containing nucleotide triphosphate hydrolases"/>
    <property type="match status" value="1"/>
</dbReference>
<feature type="compositionally biased region" description="Acidic residues" evidence="1">
    <location>
        <begin position="682"/>
        <end position="740"/>
    </location>
</feature>
<dbReference type="PANTHER" id="PTHR36681:SF3">
    <property type="entry name" value="NUCLEAR GTPASE, GERMINAL CENTER-ASSOCIATED, TANDEM DUPLICATE 3"/>
    <property type="match status" value="1"/>
</dbReference>
<dbReference type="InterPro" id="IPR056024">
    <property type="entry name" value="DUF7605"/>
</dbReference>
<dbReference type="Pfam" id="PF24564">
    <property type="entry name" value="DUF7605"/>
    <property type="match status" value="1"/>
</dbReference>
<proteinExistence type="predicted"/>
<accession>A0A835Y467</accession>
<feature type="region of interest" description="Disordered" evidence="1">
    <location>
        <begin position="910"/>
        <end position="935"/>
    </location>
</feature>
<keyword evidence="5" id="KW-1185">Reference proteome</keyword>
<dbReference type="Proteomes" id="UP000612055">
    <property type="component" value="Unassembled WGS sequence"/>
</dbReference>
<dbReference type="PANTHER" id="PTHR36681">
    <property type="entry name" value="NUCLEAR GTPASE, GERMINAL CENTER-ASSOCIATED, TANDEM DUPLICATE 3"/>
    <property type="match status" value="1"/>
</dbReference>
<dbReference type="SUPFAM" id="SSF52540">
    <property type="entry name" value="P-loop containing nucleoside triphosphate hydrolases"/>
    <property type="match status" value="1"/>
</dbReference>
<feature type="domain" description="DUF7605" evidence="3">
    <location>
        <begin position="1019"/>
        <end position="1193"/>
    </location>
</feature>
<evidence type="ECO:0000259" key="2">
    <source>
        <dbReference type="Pfam" id="PF00350"/>
    </source>
</evidence>
<reference evidence="4" key="1">
    <citation type="journal article" date="2020" name="bioRxiv">
        <title>Comparative genomics of Chlamydomonas.</title>
        <authorList>
            <person name="Craig R.J."/>
            <person name="Hasan A.R."/>
            <person name="Ness R.W."/>
            <person name="Keightley P.D."/>
        </authorList>
    </citation>
    <scope>NUCLEOTIDE SEQUENCE</scope>
    <source>
        <strain evidence="4">CCAP 11/70</strain>
    </source>
</reference>
<feature type="region of interest" description="Disordered" evidence="1">
    <location>
        <begin position="1"/>
        <end position="26"/>
    </location>
</feature>
<evidence type="ECO:0000259" key="3">
    <source>
        <dbReference type="Pfam" id="PF24564"/>
    </source>
</evidence>
<dbReference type="Pfam" id="PF00350">
    <property type="entry name" value="Dynamin_N"/>
    <property type="match status" value="1"/>
</dbReference>
<dbReference type="OrthoDB" id="515370at2759"/>
<feature type="compositionally biased region" description="Acidic residues" evidence="1">
    <location>
        <begin position="747"/>
        <end position="762"/>
    </location>
</feature>
<evidence type="ECO:0000256" key="1">
    <source>
        <dbReference type="SAM" id="MobiDB-lite"/>
    </source>
</evidence>